<organism evidence="1 2">
    <name type="scientific">Rhabditophanes sp. KR3021</name>
    <dbReference type="NCBI Taxonomy" id="114890"/>
    <lineage>
        <taxon>Eukaryota</taxon>
        <taxon>Metazoa</taxon>
        <taxon>Ecdysozoa</taxon>
        <taxon>Nematoda</taxon>
        <taxon>Chromadorea</taxon>
        <taxon>Rhabditida</taxon>
        <taxon>Tylenchina</taxon>
        <taxon>Panagrolaimomorpha</taxon>
        <taxon>Strongyloidoidea</taxon>
        <taxon>Alloionematidae</taxon>
        <taxon>Rhabditophanes</taxon>
    </lineage>
</organism>
<proteinExistence type="predicted"/>
<sequence>MFDVMESQSIPNPKENKSFRFFRKGSNIERPVNKVKVCMLGDKGVGKTSIMLRHNGQGFATKIPNGLGLSYMTLKFEVYQEPCELLVVDVLGTMDQGNLIDVYLKSSGGILLVYDVTNRQSFDNLNRWYDLVCKEILTKPDIFVVGCKCENIINRNVSLEEAITWSERHSALHFEISSLNGLGVSKLFDEIGQTIFANEVRSINSAQSSTKSYSSKKENSFLISSKEGKLRMIEAERCCAIS</sequence>
<accession>A0AC35TRQ7</accession>
<evidence type="ECO:0000313" key="1">
    <source>
        <dbReference type="Proteomes" id="UP000095286"/>
    </source>
</evidence>
<dbReference type="WBParaSite" id="RSKR_0000349100.1">
    <property type="protein sequence ID" value="RSKR_0000349100.1"/>
    <property type="gene ID" value="RSKR_0000349100"/>
</dbReference>
<dbReference type="Proteomes" id="UP000095286">
    <property type="component" value="Unplaced"/>
</dbReference>
<protein>
    <submittedName>
        <fullName evidence="2">Ras-related protein Rab-28</fullName>
    </submittedName>
</protein>
<reference evidence="2" key="1">
    <citation type="submission" date="2016-11" db="UniProtKB">
        <authorList>
            <consortium name="WormBaseParasite"/>
        </authorList>
    </citation>
    <scope>IDENTIFICATION</scope>
    <source>
        <strain evidence="2">KR3021</strain>
    </source>
</reference>
<name>A0AC35TRQ7_9BILA</name>
<evidence type="ECO:0000313" key="2">
    <source>
        <dbReference type="WBParaSite" id="RSKR_0000349100.1"/>
    </source>
</evidence>